<feature type="transmembrane region" description="Helical" evidence="1">
    <location>
        <begin position="50"/>
        <end position="67"/>
    </location>
</feature>
<gene>
    <name evidence="2" type="ORF">UW32_C0001G0535</name>
</gene>
<accession>A0A0G1HBP2</accession>
<keyword evidence="1" id="KW-0812">Transmembrane</keyword>
<feature type="transmembrane region" description="Helical" evidence="1">
    <location>
        <begin position="245"/>
        <end position="263"/>
    </location>
</feature>
<reference evidence="2 3" key="1">
    <citation type="journal article" date="2015" name="Nature">
        <title>rRNA introns, odd ribosomes, and small enigmatic genomes across a large radiation of phyla.</title>
        <authorList>
            <person name="Brown C.T."/>
            <person name="Hug L.A."/>
            <person name="Thomas B.C."/>
            <person name="Sharon I."/>
            <person name="Castelle C.J."/>
            <person name="Singh A."/>
            <person name="Wilkins M.J."/>
            <person name="Williams K.H."/>
            <person name="Banfield J.F."/>
        </authorList>
    </citation>
    <scope>NUCLEOTIDE SEQUENCE [LARGE SCALE GENOMIC DNA]</scope>
</reference>
<protein>
    <submittedName>
        <fullName evidence="2">Uncharacterized protein</fullName>
    </submittedName>
</protein>
<evidence type="ECO:0000313" key="2">
    <source>
        <dbReference type="EMBL" id="KKT43943.1"/>
    </source>
</evidence>
<feature type="transmembrane region" description="Helical" evidence="1">
    <location>
        <begin position="209"/>
        <end position="233"/>
    </location>
</feature>
<name>A0A0G1HBP2_9BACT</name>
<feature type="transmembrane region" description="Helical" evidence="1">
    <location>
        <begin position="184"/>
        <end position="202"/>
    </location>
</feature>
<dbReference type="AlphaFoldDB" id="A0A0G1HBP2"/>
<feature type="transmembrane region" description="Helical" evidence="1">
    <location>
        <begin position="12"/>
        <end position="30"/>
    </location>
</feature>
<dbReference type="Proteomes" id="UP000034051">
    <property type="component" value="Unassembled WGS sequence"/>
</dbReference>
<feature type="transmembrane region" description="Helical" evidence="1">
    <location>
        <begin position="102"/>
        <end position="121"/>
    </location>
</feature>
<proteinExistence type="predicted"/>
<evidence type="ECO:0000313" key="3">
    <source>
        <dbReference type="Proteomes" id="UP000034051"/>
    </source>
</evidence>
<evidence type="ECO:0000256" key="1">
    <source>
        <dbReference type="SAM" id="Phobius"/>
    </source>
</evidence>
<sequence>MKTQISKIWIRLSFLAGVLMFFVSGAGILFKSTYAKETVSWASQAMGQDLINVFLIFPLLVICLYLMRKGSWRAILVWLGILIYMVYCYALYAFFIHFGPLFLIYIVILGLSFYSLIGGMMQIDKEEIRQNLIGHSHRPASIFLMTVSGLFFLLWLADILRALITGSLPQGVSDIGLLVNPVQVLDLALLLPASTIISILLWKQKSLGYVLAVPLMIFFATMGIAIVCMMFILSQKGFPAPIPQMIMMGVIIVADVAIIRNFLKGSKINGSNR</sequence>
<feature type="transmembrane region" description="Helical" evidence="1">
    <location>
        <begin position="142"/>
        <end position="164"/>
    </location>
</feature>
<dbReference type="EMBL" id="LCHW01000001">
    <property type="protein sequence ID" value="KKT43943.1"/>
    <property type="molecule type" value="Genomic_DNA"/>
</dbReference>
<organism evidence="2 3">
    <name type="scientific">Candidatus Wolfebacteria bacterium GW2011_GWE2_44_13</name>
    <dbReference type="NCBI Taxonomy" id="1619017"/>
    <lineage>
        <taxon>Bacteria</taxon>
        <taxon>Candidatus Wolfeibacteriota</taxon>
    </lineage>
</organism>
<feature type="transmembrane region" description="Helical" evidence="1">
    <location>
        <begin position="74"/>
        <end position="96"/>
    </location>
</feature>
<comment type="caution">
    <text evidence="2">The sequence shown here is derived from an EMBL/GenBank/DDBJ whole genome shotgun (WGS) entry which is preliminary data.</text>
</comment>
<keyword evidence="1" id="KW-0472">Membrane</keyword>
<keyword evidence="1" id="KW-1133">Transmembrane helix</keyword>